<gene>
    <name evidence="1" type="ORF">SCF082_LOCUS11946</name>
</gene>
<comment type="caution">
    <text evidence="1">The sequence shown here is derived from an EMBL/GenBank/DDBJ whole genome shotgun (WGS) entry which is preliminary data.</text>
</comment>
<accession>A0ABP0JGN9</accession>
<dbReference type="EMBL" id="CAXAMM010007179">
    <property type="protein sequence ID" value="CAK9013476.1"/>
    <property type="molecule type" value="Genomic_DNA"/>
</dbReference>
<proteinExistence type="predicted"/>
<evidence type="ECO:0000313" key="2">
    <source>
        <dbReference type="Proteomes" id="UP001642464"/>
    </source>
</evidence>
<reference evidence="1 2" key="1">
    <citation type="submission" date="2024-02" db="EMBL/GenBank/DDBJ databases">
        <authorList>
            <person name="Chen Y."/>
            <person name="Shah S."/>
            <person name="Dougan E. K."/>
            <person name="Thang M."/>
            <person name="Chan C."/>
        </authorList>
    </citation>
    <scope>NUCLEOTIDE SEQUENCE [LARGE SCALE GENOMIC DNA]</scope>
</reference>
<dbReference type="Proteomes" id="UP001642464">
    <property type="component" value="Unassembled WGS sequence"/>
</dbReference>
<sequence length="154" mass="17926">MQRPMCLKMKCKRDWRPCQWKAETPVAGPFIGRRECDMSEQGIMEARANVVELFEELLTFEQTLIKGLHRAREMRLRERECYHDLSQAQPDLYPGIGNSLLCHGMKLLSPGWEGWGDLSSPETVGSLALIWFNVSQFLDRYHFFTLRSSEEDGR</sequence>
<name>A0ABP0JGN9_9DINO</name>
<organism evidence="1 2">
    <name type="scientific">Durusdinium trenchii</name>
    <dbReference type="NCBI Taxonomy" id="1381693"/>
    <lineage>
        <taxon>Eukaryota</taxon>
        <taxon>Sar</taxon>
        <taxon>Alveolata</taxon>
        <taxon>Dinophyceae</taxon>
        <taxon>Suessiales</taxon>
        <taxon>Symbiodiniaceae</taxon>
        <taxon>Durusdinium</taxon>
    </lineage>
</organism>
<evidence type="ECO:0000313" key="1">
    <source>
        <dbReference type="EMBL" id="CAK9013476.1"/>
    </source>
</evidence>
<keyword evidence="2" id="KW-1185">Reference proteome</keyword>
<feature type="non-terminal residue" evidence="1">
    <location>
        <position position="154"/>
    </location>
</feature>
<protein>
    <submittedName>
        <fullName evidence="1">Uncharacterized protein</fullName>
    </submittedName>
</protein>